<evidence type="ECO:0000313" key="2">
    <source>
        <dbReference type="EMBL" id="MBY8876218.1"/>
    </source>
</evidence>
<reference evidence="2 3" key="1">
    <citation type="submission" date="2021-08" db="EMBL/GenBank/DDBJ databases">
        <title>WGS of actinomycetes from Thailand.</title>
        <authorList>
            <person name="Thawai C."/>
        </authorList>
    </citation>
    <scope>NUCLEOTIDE SEQUENCE [LARGE SCALE GENOMIC DNA]</scope>
    <source>
        <strain evidence="2 3">PLK6-54</strain>
    </source>
</reference>
<proteinExistence type="predicted"/>
<sequence>MIFELREYIALPGRAEELHRRFAEDTLDLFDDVGLDLRGFWHEVGERWRIVYLCAFADTAEAAAFWETFRADPRWIALKERTEATGPLIEEIVSTYLTEPDYVLSRR</sequence>
<dbReference type="Gene3D" id="3.30.70.100">
    <property type="match status" value="1"/>
</dbReference>
<comment type="caution">
    <text evidence="2">The sequence shown here is derived from an EMBL/GenBank/DDBJ whole genome shotgun (WGS) entry which is preliminary data.</text>
</comment>
<name>A0ABS7PZB5_9ACTN</name>
<evidence type="ECO:0000313" key="3">
    <source>
        <dbReference type="Proteomes" id="UP000778578"/>
    </source>
</evidence>
<dbReference type="EMBL" id="JAINZZ010000001">
    <property type="protein sequence ID" value="MBY8876218.1"/>
    <property type="molecule type" value="Genomic_DNA"/>
</dbReference>
<dbReference type="SUPFAM" id="SSF54909">
    <property type="entry name" value="Dimeric alpha+beta barrel"/>
    <property type="match status" value="1"/>
</dbReference>
<gene>
    <name evidence="2" type="ORF">K7862_01000</name>
</gene>
<dbReference type="Proteomes" id="UP000778578">
    <property type="component" value="Unassembled WGS sequence"/>
</dbReference>
<evidence type="ECO:0000259" key="1">
    <source>
        <dbReference type="Pfam" id="PF07978"/>
    </source>
</evidence>
<dbReference type="Pfam" id="PF07978">
    <property type="entry name" value="NIPSNAP"/>
    <property type="match status" value="1"/>
</dbReference>
<feature type="domain" description="NIPSNAP" evidence="1">
    <location>
        <begin position="3"/>
        <end position="98"/>
    </location>
</feature>
<organism evidence="2 3">
    <name type="scientific">Actinacidiphila acidipaludis</name>
    <dbReference type="NCBI Taxonomy" id="2873382"/>
    <lineage>
        <taxon>Bacteria</taxon>
        <taxon>Bacillati</taxon>
        <taxon>Actinomycetota</taxon>
        <taxon>Actinomycetes</taxon>
        <taxon>Kitasatosporales</taxon>
        <taxon>Streptomycetaceae</taxon>
        <taxon>Actinacidiphila</taxon>
    </lineage>
</organism>
<dbReference type="RefSeq" id="WP_222959486.1">
    <property type="nucleotide sequence ID" value="NZ_JAINZZ010000001.1"/>
</dbReference>
<dbReference type="InterPro" id="IPR011008">
    <property type="entry name" value="Dimeric_a/b-barrel"/>
</dbReference>
<accession>A0ABS7PZB5</accession>
<keyword evidence="3" id="KW-1185">Reference proteome</keyword>
<protein>
    <submittedName>
        <fullName evidence="2">NIPSNAP family protein</fullName>
    </submittedName>
</protein>
<dbReference type="InterPro" id="IPR012577">
    <property type="entry name" value="NIPSNAP"/>
</dbReference>